<reference evidence="2" key="1">
    <citation type="journal article" date="2019" name="MBio">
        <title>Virus Genomes from Deep Sea Sediments Expand the Ocean Megavirome and Support Independent Origins of Viral Gigantism.</title>
        <authorList>
            <person name="Backstrom D."/>
            <person name="Yutin N."/>
            <person name="Jorgensen S.L."/>
            <person name="Dharamshi J."/>
            <person name="Homa F."/>
            <person name="Zaremba-Niedwiedzka K."/>
            <person name="Spang A."/>
            <person name="Wolf Y.I."/>
            <person name="Koonin E.V."/>
            <person name="Ettema T.J."/>
        </authorList>
    </citation>
    <scope>NUCLEOTIDE SEQUENCE</scope>
</reference>
<feature type="transmembrane region" description="Helical" evidence="1">
    <location>
        <begin position="50"/>
        <end position="74"/>
    </location>
</feature>
<proteinExistence type="predicted"/>
<feature type="transmembrane region" description="Helical" evidence="1">
    <location>
        <begin position="6"/>
        <end position="29"/>
    </location>
</feature>
<keyword evidence="1" id="KW-0472">Membrane</keyword>
<gene>
    <name evidence="2" type="ORF">LCPAC401_02800</name>
</gene>
<protein>
    <submittedName>
        <fullName evidence="2">Uncharacterized protein</fullName>
    </submittedName>
</protein>
<sequence>MVDWAFRYSGAVIVVVLIYLLVISLVNAFNYSGFKSDKQQNQAPSQSESMLTANVVINGISAILAVVIMLTVFLDH</sequence>
<keyword evidence="1" id="KW-1133">Transmembrane helix</keyword>
<keyword evidence="1" id="KW-0812">Transmembrane</keyword>
<name>A0A481ZBD3_9VIRU</name>
<organism evidence="2">
    <name type="scientific">Pithovirus LCPAC401</name>
    <dbReference type="NCBI Taxonomy" id="2506595"/>
    <lineage>
        <taxon>Viruses</taxon>
        <taxon>Pithoviruses</taxon>
    </lineage>
</organism>
<accession>A0A481ZBD3</accession>
<evidence type="ECO:0000313" key="2">
    <source>
        <dbReference type="EMBL" id="QBK92642.1"/>
    </source>
</evidence>
<dbReference type="EMBL" id="MK500579">
    <property type="protein sequence ID" value="QBK92642.1"/>
    <property type="molecule type" value="Genomic_DNA"/>
</dbReference>
<evidence type="ECO:0000256" key="1">
    <source>
        <dbReference type="SAM" id="Phobius"/>
    </source>
</evidence>